<organism evidence="2 3">
    <name type="scientific">Rossellomorea marisflavi</name>
    <dbReference type="NCBI Taxonomy" id="189381"/>
    <lineage>
        <taxon>Bacteria</taxon>
        <taxon>Bacillati</taxon>
        <taxon>Bacillota</taxon>
        <taxon>Bacilli</taxon>
        <taxon>Bacillales</taxon>
        <taxon>Bacillaceae</taxon>
        <taxon>Rossellomorea</taxon>
    </lineage>
</organism>
<evidence type="ECO:0000313" key="3">
    <source>
        <dbReference type="Proteomes" id="UP000037405"/>
    </source>
</evidence>
<gene>
    <name evidence="2" type="ORF">AF331_13660</name>
</gene>
<dbReference type="EMBL" id="LGUE01000004">
    <property type="protein sequence ID" value="KON85031.1"/>
    <property type="molecule type" value="Genomic_DNA"/>
</dbReference>
<keyword evidence="1" id="KW-0732">Signal</keyword>
<accession>A0A0M0G6I9</accession>
<evidence type="ECO:0000313" key="2">
    <source>
        <dbReference type="EMBL" id="KON85031.1"/>
    </source>
</evidence>
<dbReference type="STRING" id="189381.GCA_900166615_01187"/>
<feature type="signal peptide" evidence="1">
    <location>
        <begin position="1"/>
        <end position="19"/>
    </location>
</feature>
<feature type="chain" id="PRO_5038566258" evidence="1">
    <location>
        <begin position="20"/>
        <end position="169"/>
    </location>
</feature>
<comment type="caution">
    <text evidence="2">The sequence shown here is derived from an EMBL/GenBank/DDBJ whole genome shotgun (WGS) entry which is preliminary data.</text>
</comment>
<dbReference type="AlphaFoldDB" id="A0A0M0G6I9"/>
<dbReference type="RefSeq" id="WP_053428633.1">
    <property type="nucleotide sequence ID" value="NZ_LGUE01000004.1"/>
</dbReference>
<dbReference type="PATRIC" id="fig|189381.12.peg.2795"/>
<dbReference type="Proteomes" id="UP000037405">
    <property type="component" value="Unassembled WGS sequence"/>
</dbReference>
<dbReference type="PROSITE" id="PS51257">
    <property type="entry name" value="PROKAR_LIPOPROTEIN"/>
    <property type="match status" value="1"/>
</dbReference>
<sequence>MKKLSALCLFLLLMLSACSTQTLEQSKKEVQSTNLSGESIGGLKVGTFLREESGFKGYESNGEYDRNYNQYTNGKLDVSVDKETDEILAVGVIESGTGSTTAHIGLGSTLDEVTSAYGENYFSYTDSNQGMQEIGYVDHENNLLLSFVHVDNKVTGMSLGYAFDRLIWE</sequence>
<evidence type="ECO:0000256" key="1">
    <source>
        <dbReference type="SAM" id="SignalP"/>
    </source>
</evidence>
<proteinExistence type="predicted"/>
<name>A0A0M0G6I9_9BACI</name>
<protein>
    <submittedName>
        <fullName evidence="2">Uncharacterized protein</fullName>
    </submittedName>
</protein>
<dbReference type="OrthoDB" id="2856120at2"/>
<reference evidence="3" key="1">
    <citation type="submission" date="2015-07" db="EMBL/GenBank/DDBJ databases">
        <title>Fjat-14235 jcm11544.</title>
        <authorList>
            <person name="Liu B."/>
            <person name="Wang J."/>
            <person name="Zhu Y."/>
            <person name="Liu G."/>
            <person name="Chen Q."/>
            <person name="Chen Z."/>
            <person name="Lan J."/>
            <person name="Che J."/>
            <person name="Ge C."/>
            <person name="Shi H."/>
            <person name="Pan Z."/>
            <person name="Liu X."/>
        </authorList>
    </citation>
    <scope>NUCLEOTIDE SEQUENCE [LARGE SCALE GENOMIC DNA]</scope>
    <source>
        <strain evidence="3">JCM 11544</strain>
    </source>
</reference>
<keyword evidence="3" id="KW-1185">Reference proteome</keyword>